<dbReference type="EMBL" id="KQ435690">
    <property type="protein sequence ID" value="KOX81180.1"/>
    <property type="molecule type" value="Genomic_DNA"/>
</dbReference>
<keyword evidence="2" id="KW-1185">Reference proteome</keyword>
<sequence>MIGNNSVINADLFHPLRIDTFFQRHIGTYTVQTHVRLLRSKFPRRNTSVAPNNLQWPGDHY</sequence>
<evidence type="ECO:0000313" key="1">
    <source>
        <dbReference type="EMBL" id="KOX81180.1"/>
    </source>
</evidence>
<name>A0A0M9ABN8_9HYME</name>
<proteinExistence type="predicted"/>
<evidence type="ECO:0000313" key="2">
    <source>
        <dbReference type="Proteomes" id="UP000053105"/>
    </source>
</evidence>
<protein>
    <submittedName>
        <fullName evidence="1">Uncharacterized protein</fullName>
    </submittedName>
</protein>
<reference evidence="1 2" key="1">
    <citation type="submission" date="2015-07" db="EMBL/GenBank/DDBJ databases">
        <title>The genome of Melipona quadrifasciata.</title>
        <authorList>
            <person name="Pan H."/>
            <person name="Kapheim K."/>
        </authorList>
    </citation>
    <scope>NUCLEOTIDE SEQUENCE [LARGE SCALE GENOMIC DNA]</scope>
    <source>
        <strain evidence="1">0111107301</strain>
        <tissue evidence="1">Whole body</tissue>
    </source>
</reference>
<accession>A0A0M9ABN8</accession>
<organism evidence="1 2">
    <name type="scientific">Melipona quadrifasciata</name>
    <dbReference type="NCBI Taxonomy" id="166423"/>
    <lineage>
        <taxon>Eukaryota</taxon>
        <taxon>Metazoa</taxon>
        <taxon>Ecdysozoa</taxon>
        <taxon>Arthropoda</taxon>
        <taxon>Hexapoda</taxon>
        <taxon>Insecta</taxon>
        <taxon>Pterygota</taxon>
        <taxon>Neoptera</taxon>
        <taxon>Endopterygota</taxon>
        <taxon>Hymenoptera</taxon>
        <taxon>Apocrita</taxon>
        <taxon>Aculeata</taxon>
        <taxon>Apoidea</taxon>
        <taxon>Anthophila</taxon>
        <taxon>Apidae</taxon>
        <taxon>Melipona</taxon>
    </lineage>
</organism>
<gene>
    <name evidence="1" type="ORF">WN51_00087</name>
</gene>
<dbReference type="AlphaFoldDB" id="A0A0M9ABN8"/>
<dbReference type="Proteomes" id="UP000053105">
    <property type="component" value="Unassembled WGS sequence"/>
</dbReference>